<evidence type="ECO:0000256" key="1">
    <source>
        <dbReference type="ARBA" id="ARBA00004382"/>
    </source>
</evidence>
<dbReference type="InterPro" id="IPR052029">
    <property type="entry name" value="PpiD_chaperone"/>
</dbReference>
<evidence type="ECO:0000256" key="8">
    <source>
        <dbReference type="ARBA" id="ARBA00023186"/>
    </source>
</evidence>
<dbReference type="PANTHER" id="PTHR47529:SF1">
    <property type="entry name" value="PERIPLASMIC CHAPERONE PPID"/>
    <property type="match status" value="1"/>
</dbReference>
<evidence type="ECO:0000256" key="7">
    <source>
        <dbReference type="ARBA" id="ARBA00023136"/>
    </source>
</evidence>
<dbReference type="AlphaFoldDB" id="A0A1Y6CSA2"/>
<keyword evidence="5 15" id="KW-0812">Transmembrane</keyword>
<feature type="domain" description="PpiC" evidence="16">
    <location>
        <begin position="266"/>
        <end position="351"/>
    </location>
</feature>
<dbReference type="Gene3D" id="1.10.4030.10">
    <property type="entry name" value="Porin chaperone SurA, peptide-binding domain"/>
    <property type="match status" value="1"/>
</dbReference>
<sequence>MDKLRGIVAKIFVIVLFGLLILSFAIWGIGDMLRQHGDKPVVAEVGSQEITEQVYRREMSETMNILSRRIGSQVDMQMAQSLGLPQQVLQRLITDKLITEEARQRGLIVTDTQVRDAIYANPAFRGPDGKFDRSRYEQTLFQAQLSEAGYVADLREQLLQQQLTTALGAAIEPPALLVDTLYRREAEQRRADWVEIKLADQPEVALPDDATLKAYYDKHSDAFMAPAYRSVSFVWLKPEDLMDEVSIDEKAVQAEYKNNLEAYVEPETRTLEQAVYDSKEAAEAAYKRVEAGEDYAKVVKETTKADPVPLGTVAKSALPPVLRDVAFGSKAPGVLAPVESSFGWHLIKVEAIKDGEHPDFATVKPKIEAALKRRQAVDALVSIVNQLDDELGGGATLDEAAKKLNLKLRKIPAVDRQGTAPDGTAVTPLPAPQQFLKQAFETAVGEQSLVLETEQNGYFVLRVDGETPAKPKPFEAVRDQVGKLWQKDQEQAEAWKRADALQKQLDEGQTLSKVAEAAGLTVTEGKPVKRDAQEPSAALVQALFDAKKGKSVTAEGPDGPIVAVLQDIQEPDPAKAPQEVAQIRENLTKRMRGDLFDLYLRALQQRHGVQVYQNRIDQVLAGL</sequence>
<dbReference type="Pfam" id="PF13145">
    <property type="entry name" value="Rotamase_2"/>
    <property type="match status" value="2"/>
</dbReference>
<feature type="transmembrane region" description="Helical" evidence="15">
    <location>
        <begin position="7"/>
        <end position="30"/>
    </location>
</feature>
<evidence type="ECO:0000256" key="2">
    <source>
        <dbReference type="ARBA" id="ARBA00018370"/>
    </source>
</evidence>
<dbReference type="PANTHER" id="PTHR47529">
    <property type="entry name" value="PEPTIDYL-PROLYL CIS-TRANS ISOMERASE D"/>
    <property type="match status" value="1"/>
</dbReference>
<keyword evidence="8" id="KW-0143">Chaperone</keyword>
<comment type="subcellular location">
    <subcellularLocation>
        <location evidence="1">Cell inner membrane</location>
        <topology evidence="1">Single-pass type II membrane protein</topology>
        <orientation evidence="1">Periplasmic side</orientation>
    </subcellularLocation>
</comment>
<keyword evidence="6 15" id="KW-1133">Transmembrane helix</keyword>
<keyword evidence="4" id="KW-0997">Cell inner membrane</keyword>
<keyword evidence="14" id="KW-0697">Rotamase</keyword>
<evidence type="ECO:0000256" key="14">
    <source>
        <dbReference type="PROSITE-ProRule" id="PRU00278"/>
    </source>
</evidence>
<dbReference type="PROSITE" id="PS50198">
    <property type="entry name" value="PPIC_PPIASE_2"/>
    <property type="match status" value="1"/>
</dbReference>
<evidence type="ECO:0000256" key="15">
    <source>
        <dbReference type="SAM" id="Phobius"/>
    </source>
</evidence>
<keyword evidence="7 15" id="KW-0472">Membrane</keyword>
<evidence type="ECO:0000256" key="6">
    <source>
        <dbReference type="ARBA" id="ARBA00022989"/>
    </source>
</evidence>
<dbReference type="RefSeq" id="WP_085125509.1">
    <property type="nucleotide sequence ID" value="NZ_FWZX01000029.1"/>
</dbReference>
<dbReference type="EMBL" id="FWZX01000029">
    <property type="protein sequence ID" value="SMF69688.1"/>
    <property type="molecule type" value="Genomic_DNA"/>
</dbReference>
<evidence type="ECO:0000256" key="3">
    <source>
        <dbReference type="ARBA" id="ARBA00022475"/>
    </source>
</evidence>
<dbReference type="STRING" id="560819.SAMN05428998_1297"/>
<evidence type="ECO:0000313" key="18">
    <source>
        <dbReference type="Proteomes" id="UP000192917"/>
    </source>
</evidence>
<evidence type="ECO:0000256" key="10">
    <source>
        <dbReference type="ARBA" id="ARBA00031484"/>
    </source>
</evidence>
<keyword evidence="18" id="KW-1185">Reference proteome</keyword>
<keyword evidence="14 17" id="KW-0413">Isomerase</keyword>
<evidence type="ECO:0000313" key="17">
    <source>
        <dbReference type="EMBL" id="SMF69688.1"/>
    </source>
</evidence>
<dbReference type="InterPro" id="IPR000297">
    <property type="entry name" value="PPIase_PpiC"/>
</dbReference>
<evidence type="ECO:0000256" key="13">
    <source>
        <dbReference type="ARBA" id="ARBA00042775"/>
    </source>
</evidence>
<gene>
    <name evidence="17" type="ORF">SAMN05428998_1297</name>
</gene>
<organism evidence="17 18">
    <name type="scientific">Tistlia consotensis USBA 355</name>
    <dbReference type="NCBI Taxonomy" id="560819"/>
    <lineage>
        <taxon>Bacteria</taxon>
        <taxon>Pseudomonadati</taxon>
        <taxon>Pseudomonadota</taxon>
        <taxon>Alphaproteobacteria</taxon>
        <taxon>Rhodospirillales</taxon>
        <taxon>Rhodovibrionaceae</taxon>
        <taxon>Tistlia</taxon>
    </lineage>
</organism>
<comment type="similarity">
    <text evidence="11">Belongs to the PpiD chaperone family.</text>
</comment>
<dbReference type="GO" id="GO:0003755">
    <property type="term" value="F:peptidyl-prolyl cis-trans isomerase activity"/>
    <property type="evidence" value="ECO:0007669"/>
    <property type="project" value="UniProtKB-KW"/>
</dbReference>
<evidence type="ECO:0000256" key="12">
    <source>
        <dbReference type="ARBA" id="ARBA00040743"/>
    </source>
</evidence>
<evidence type="ECO:0000256" key="9">
    <source>
        <dbReference type="ARBA" id="ARBA00030642"/>
    </source>
</evidence>
<dbReference type="InterPro" id="IPR046357">
    <property type="entry name" value="PPIase_dom_sf"/>
</dbReference>
<dbReference type="GO" id="GO:0005886">
    <property type="term" value="C:plasma membrane"/>
    <property type="evidence" value="ECO:0007669"/>
    <property type="project" value="UniProtKB-SubCell"/>
</dbReference>
<evidence type="ECO:0000256" key="4">
    <source>
        <dbReference type="ARBA" id="ARBA00022519"/>
    </source>
</evidence>
<dbReference type="InterPro" id="IPR027304">
    <property type="entry name" value="Trigger_fact/SurA_dom_sf"/>
</dbReference>
<dbReference type="Pfam" id="PF13624">
    <property type="entry name" value="SurA_N_3"/>
    <property type="match status" value="1"/>
</dbReference>
<reference evidence="17 18" key="1">
    <citation type="submission" date="2017-04" db="EMBL/GenBank/DDBJ databases">
        <authorList>
            <person name="Afonso C.L."/>
            <person name="Miller P.J."/>
            <person name="Scott M.A."/>
            <person name="Spackman E."/>
            <person name="Goraichik I."/>
            <person name="Dimitrov K.M."/>
            <person name="Suarez D.L."/>
            <person name="Swayne D.E."/>
        </authorList>
    </citation>
    <scope>NUCLEOTIDE SEQUENCE [LARGE SCALE GENOMIC DNA]</scope>
    <source>
        <strain evidence="17 18">USBA 355</strain>
    </source>
</reference>
<dbReference type="Proteomes" id="UP000192917">
    <property type="component" value="Unassembled WGS sequence"/>
</dbReference>
<evidence type="ECO:0000256" key="5">
    <source>
        <dbReference type="ARBA" id="ARBA00022692"/>
    </source>
</evidence>
<dbReference type="SUPFAM" id="SSF54534">
    <property type="entry name" value="FKBP-like"/>
    <property type="match status" value="1"/>
</dbReference>
<evidence type="ECO:0000256" key="11">
    <source>
        <dbReference type="ARBA" id="ARBA00038408"/>
    </source>
</evidence>
<dbReference type="SUPFAM" id="SSF109998">
    <property type="entry name" value="Triger factor/SurA peptide-binding domain-like"/>
    <property type="match status" value="1"/>
</dbReference>
<dbReference type="Gene3D" id="3.10.50.40">
    <property type="match status" value="1"/>
</dbReference>
<name>A0A1Y6CSA2_9PROT</name>
<keyword evidence="3" id="KW-1003">Cell membrane</keyword>
<accession>A0A1Y6CSA2</accession>
<evidence type="ECO:0000259" key="16">
    <source>
        <dbReference type="PROSITE" id="PS50198"/>
    </source>
</evidence>
<protein>
    <recommendedName>
        <fullName evidence="2">Parvulin-like PPIase</fullName>
    </recommendedName>
    <alternativeName>
        <fullName evidence="9">Peptidyl-prolyl cis-trans isomerase plp</fullName>
    </alternativeName>
    <alternativeName>
        <fullName evidence="12">Periplasmic chaperone PpiD</fullName>
    </alternativeName>
    <alternativeName>
        <fullName evidence="13">Periplasmic folding chaperone</fullName>
    </alternativeName>
    <alternativeName>
        <fullName evidence="10">Rotamase plp</fullName>
    </alternativeName>
</protein>
<proteinExistence type="inferred from homology"/>